<dbReference type="EMBL" id="ACJN02000003">
    <property type="protein sequence ID" value="EFI33389.1"/>
    <property type="molecule type" value="Genomic_DNA"/>
</dbReference>
<dbReference type="Pfam" id="PF04221">
    <property type="entry name" value="RelB"/>
    <property type="match status" value="1"/>
</dbReference>
<reference evidence="1" key="1">
    <citation type="submission" date="2010-05" db="EMBL/GenBank/DDBJ databases">
        <title>The draft genome of Desulfonatronospira thiodismutans ASO3-1.</title>
        <authorList>
            <consortium name="US DOE Joint Genome Institute (JGI-PGF)"/>
            <person name="Lucas S."/>
            <person name="Copeland A."/>
            <person name="Lapidus A."/>
            <person name="Cheng J.-F."/>
            <person name="Bruce D."/>
            <person name="Goodwin L."/>
            <person name="Pitluck S."/>
            <person name="Chertkov O."/>
            <person name="Brettin T."/>
            <person name="Detter J.C."/>
            <person name="Han C."/>
            <person name="Land M.L."/>
            <person name="Hauser L."/>
            <person name="Kyrpides N."/>
            <person name="Mikhailova N."/>
            <person name="Muyzer G."/>
            <person name="Woyke T."/>
        </authorList>
    </citation>
    <scope>NUCLEOTIDE SEQUENCE [LARGE SCALE GENOMIC DNA]</scope>
    <source>
        <strain evidence="1">ASO3-1</strain>
    </source>
</reference>
<dbReference type="GO" id="GO:0006355">
    <property type="term" value="P:regulation of DNA-templated transcription"/>
    <property type="evidence" value="ECO:0007669"/>
    <property type="project" value="InterPro"/>
</dbReference>
<comment type="caution">
    <text evidence="1">The sequence shown here is derived from an EMBL/GenBank/DDBJ whole genome shotgun (WGS) entry which is preliminary data.</text>
</comment>
<name>D6SRS3_9BACT</name>
<protein>
    <submittedName>
        <fullName evidence="1">RelB antitoxin</fullName>
    </submittedName>
</protein>
<proteinExistence type="predicted"/>
<accession>D6SRS3</accession>
<dbReference type="Proteomes" id="UP000005496">
    <property type="component" value="Unassembled WGS sequence"/>
</dbReference>
<dbReference type="InterPro" id="IPR013321">
    <property type="entry name" value="Arc_rbn_hlx_hlx"/>
</dbReference>
<evidence type="ECO:0000313" key="2">
    <source>
        <dbReference type="Proteomes" id="UP000005496"/>
    </source>
</evidence>
<dbReference type="AlphaFoldDB" id="D6SRS3"/>
<organism evidence="1 2">
    <name type="scientific">Desulfonatronospira thiodismutans ASO3-1</name>
    <dbReference type="NCBI Taxonomy" id="555779"/>
    <lineage>
        <taxon>Bacteria</taxon>
        <taxon>Pseudomonadati</taxon>
        <taxon>Thermodesulfobacteriota</taxon>
        <taxon>Desulfovibrionia</taxon>
        <taxon>Desulfovibrionales</taxon>
        <taxon>Desulfonatronovibrionaceae</taxon>
        <taxon>Desulfonatronospira</taxon>
    </lineage>
</organism>
<dbReference type="RefSeq" id="WP_008870747.1">
    <property type="nucleotide sequence ID" value="NZ_ACJN02000003.1"/>
</dbReference>
<dbReference type="InterPro" id="IPR007337">
    <property type="entry name" value="RelB/DinJ"/>
</dbReference>
<sequence length="79" mass="8741">MKIHNDEPVLVKIEVPAHRLHNAEQILDQLGLDPSQAINIFLAKVELCQGLPFDVSLGDSALLSPSQQADEWSEAFGEY</sequence>
<evidence type="ECO:0000313" key="1">
    <source>
        <dbReference type="EMBL" id="EFI33389.1"/>
    </source>
</evidence>
<dbReference type="Gene3D" id="1.10.1220.10">
    <property type="entry name" value="Met repressor-like"/>
    <property type="match status" value="1"/>
</dbReference>
<keyword evidence="2" id="KW-1185">Reference proteome</keyword>
<dbReference type="OrthoDB" id="1666683at2"/>
<gene>
    <name evidence="1" type="ORF">Dthio_PD0720</name>
</gene>